<accession>A0AAV2DZ12</accession>
<protein>
    <submittedName>
        <fullName evidence="1">Uncharacterized protein</fullName>
    </submittedName>
</protein>
<keyword evidence="2" id="KW-1185">Reference proteome</keyword>
<evidence type="ECO:0000313" key="2">
    <source>
        <dbReference type="Proteomes" id="UP001497516"/>
    </source>
</evidence>
<sequence>MDERIFHELCVEFYSTFSHIVPSSKKSRPRVEFMLGGHPRVLTYDDFAQAMGLDTAHMTMTEWQFIVDFNYQGAFRALYWPEHDEFEDSRTNAVKLKTQWRFSTLCSPDPSSPASSQAT</sequence>
<evidence type="ECO:0000313" key="1">
    <source>
        <dbReference type="EMBL" id="CAL1378906.1"/>
    </source>
</evidence>
<reference evidence="1 2" key="1">
    <citation type="submission" date="2024-04" db="EMBL/GenBank/DDBJ databases">
        <authorList>
            <person name="Fracassetti M."/>
        </authorList>
    </citation>
    <scope>NUCLEOTIDE SEQUENCE [LARGE SCALE GENOMIC DNA]</scope>
</reference>
<proteinExistence type="predicted"/>
<organism evidence="1 2">
    <name type="scientific">Linum trigynum</name>
    <dbReference type="NCBI Taxonomy" id="586398"/>
    <lineage>
        <taxon>Eukaryota</taxon>
        <taxon>Viridiplantae</taxon>
        <taxon>Streptophyta</taxon>
        <taxon>Embryophyta</taxon>
        <taxon>Tracheophyta</taxon>
        <taxon>Spermatophyta</taxon>
        <taxon>Magnoliopsida</taxon>
        <taxon>eudicotyledons</taxon>
        <taxon>Gunneridae</taxon>
        <taxon>Pentapetalae</taxon>
        <taxon>rosids</taxon>
        <taxon>fabids</taxon>
        <taxon>Malpighiales</taxon>
        <taxon>Linaceae</taxon>
        <taxon>Linum</taxon>
    </lineage>
</organism>
<dbReference type="AlphaFoldDB" id="A0AAV2DZ12"/>
<gene>
    <name evidence="1" type="ORF">LTRI10_LOCUS20455</name>
</gene>
<name>A0AAV2DZ12_9ROSI</name>
<dbReference type="EMBL" id="OZ034816">
    <property type="protein sequence ID" value="CAL1378906.1"/>
    <property type="molecule type" value="Genomic_DNA"/>
</dbReference>
<dbReference type="Proteomes" id="UP001497516">
    <property type="component" value="Chromosome 3"/>
</dbReference>